<evidence type="ECO:0000313" key="6">
    <source>
        <dbReference type="Proteomes" id="UP000243413"/>
    </source>
</evidence>
<feature type="domain" description="Ketoreductase" evidence="4">
    <location>
        <begin position="3"/>
        <end position="184"/>
    </location>
</feature>
<dbReference type="PANTHER" id="PTHR43976">
    <property type="entry name" value="SHORT CHAIN DEHYDROGENASE"/>
    <property type="match status" value="1"/>
</dbReference>
<dbReference type="PROSITE" id="PS00061">
    <property type="entry name" value="ADH_SHORT"/>
    <property type="match status" value="1"/>
</dbReference>
<dbReference type="AlphaFoldDB" id="A0A1H1LQI2"/>
<dbReference type="Proteomes" id="UP000243413">
    <property type="component" value="Chromosome I"/>
</dbReference>
<dbReference type="STRING" id="472181.SAMN05216271_0314"/>
<sequence length="278" mass="29218">MAQTWLITGAARGIGLHIVKAALAAGHNVIATARKPAAIVEALGSESEHLLTLPLDVTDYPQVEGAIHAAQARFGRIDVLVNNAGYGLLGPFEEHSLEAGQAQFATNVFGLFDVCRAVLPIMRQQRAGHIFNIASIAGVMGMPGASLYCASKFAVSGFSEALAQEVAGLGIKVTVVQPGAFQTDFLDPSSAQFGLNPIDDYQALSSQIKTSSEQNNHKQQGDPAKLAAALLQLANAPQAPSRFLAGADALKAARYRVKSLQAEMDAWQELSVATAADQ</sequence>
<dbReference type="EMBL" id="LT629763">
    <property type="protein sequence ID" value="SDR76305.1"/>
    <property type="molecule type" value="Genomic_DNA"/>
</dbReference>
<dbReference type="PRINTS" id="PR00081">
    <property type="entry name" value="GDHRDH"/>
</dbReference>
<dbReference type="SUPFAM" id="SSF51735">
    <property type="entry name" value="NAD(P)-binding Rossmann-fold domains"/>
    <property type="match status" value="1"/>
</dbReference>
<evidence type="ECO:0000256" key="1">
    <source>
        <dbReference type="ARBA" id="ARBA00006484"/>
    </source>
</evidence>
<dbReference type="InterPro" id="IPR051911">
    <property type="entry name" value="SDR_oxidoreductase"/>
</dbReference>
<evidence type="ECO:0000256" key="3">
    <source>
        <dbReference type="RuleBase" id="RU000363"/>
    </source>
</evidence>
<organism evidence="5 6">
    <name type="scientific">Halopseudomonas sabulinigri</name>
    <dbReference type="NCBI Taxonomy" id="472181"/>
    <lineage>
        <taxon>Bacteria</taxon>
        <taxon>Pseudomonadati</taxon>
        <taxon>Pseudomonadota</taxon>
        <taxon>Gammaproteobacteria</taxon>
        <taxon>Pseudomonadales</taxon>
        <taxon>Pseudomonadaceae</taxon>
        <taxon>Halopseudomonas</taxon>
    </lineage>
</organism>
<dbReference type="Gene3D" id="3.40.50.720">
    <property type="entry name" value="NAD(P)-binding Rossmann-like Domain"/>
    <property type="match status" value="1"/>
</dbReference>
<proteinExistence type="inferred from homology"/>
<dbReference type="CDD" id="cd05374">
    <property type="entry name" value="17beta-HSD-like_SDR_c"/>
    <property type="match status" value="1"/>
</dbReference>
<dbReference type="NCBIfam" id="NF004824">
    <property type="entry name" value="PRK06180.1"/>
    <property type="match status" value="1"/>
</dbReference>
<dbReference type="OrthoDB" id="9775296at2"/>
<evidence type="ECO:0000259" key="4">
    <source>
        <dbReference type="SMART" id="SM00822"/>
    </source>
</evidence>
<protein>
    <submittedName>
        <fullName evidence="5">Short-chain dehydrogenase</fullName>
    </submittedName>
</protein>
<accession>A0A1H1LQI2</accession>
<dbReference type="PRINTS" id="PR00080">
    <property type="entry name" value="SDRFAMILY"/>
</dbReference>
<reference evidence="6" key="1">
    <citation type="submission" date="2016-10" db="EMBL/GenBank/DDBJ databases">
        <authorList>
            <person name="Varghese N."/>
            <person name="Submissions S."/>
        </authorList>
    </citation>
    <scope>NUCLEOTIDE SEQUENCE [LARGE SCALE GENOMIC DNA]</scope>
    <source>
        <strain evidence="6">JCM 14963</strain>
    </source>
</reference>
<dbReference type="Pfam" id="PF00106">
    <property type="entry name" value="adh_short"/>
    <property type="match status" value="1"/>
</dbReference>
<keyword evidence="2" id="KW-0560">Oxidoreductase</keyword>
<dbReference type="InterPro" id="IPR036291">
    <property type="entry name" value="NAD(P)-bd_dom_sf"/>
</dbReference>
<evidence type="ECO:0000256" key="2">
    <source>
        <dbReference type="ARBA" id="ARBA00023002"/>
    </source>
</evidence>
<dbReference type="RefSeq" id="WP_092283205.1">
    <property type="nucleotide sequence ID" value="NZ_LT629763.1"/>
</dbReference>
<dbReference type="InterPro" id="IPR020904">
    <property type="entry name" value="Sc_DH/Rdtase_CS"/>
</dbReference>
<dbReference type="InterPro" id="IPR002347">
    <property type="entry name" value="SDR_fam"/>
</dbReference>
<dbReference type="PANTHER" id="PTHR43976:SF16">
    <property type="entry name" value="SHORT-CHAIN DEHYDROGENASE_REDUCTASE FAMILY PROTEIN"/>
    <property type="match status" value="1"/>
</dbReference>
<evidence type="ECO:0000313" key="5">
    <source>
        <dbReference type="EMBL" id="SDR76305.1"/>
    </source>
</evidence>
<dbReference type="InterPro" id="IPR057326">
    <property type="entry name" value="KR_dom"/>
</dbReference>
<dbReference type="GO" id="GO:0016491">
    <property type="term" value="F:oxidoreductase activity"/>
    <property type="evidence" value="ECO:0007669"/>
    <property type="project" value="UniProtKB-KW"/>
</dbReference>
<comment type="similarity">
    <text evidence="1 3">Belongs to the short-chain dehydrogenases/reductases (SDR) family.</text>
</comment>
<gene>
    <name evidence="5" type="ORF">SAMN05216271_0314</name>
</gene>
<name>A0A1H1LQI2_9GAMM</name>
<dbReference type="SMART" id="SM00822">
    <property type="entry name" value="PKS_KR"/>
    <property type="match status" value="1"/>
</dbReference>